<evidence type="ECO:0000256" key="1">
    <source>
        <dbReference type="SAM" id="SignalP"/>
    </source>
</evidence>
<feature type="chain" id="PRO_5036702528" evidence="1">
    <location>
        <begin position="23"/>
        <end position="198"/>
    </location>
</feature>
<protein>
    <submittedName>
        <fullName evidence="2">Uncharacterized protein</fullName>
    </submittedName>
</protein>
<dbReference type="Proteomes" id="UP000637359">
    <property type="component" value="Unassembled WGS sequence"/>
</dbReference>
<keyword evidence="1" id="KW-0732">Signal</keyword>
<dbReference type="RefSeq" id="WP_186867927.1">
    <property type="nucleotide sequence ID" value="NZ_JACOOL010000001.1"/>
</dbReference>
<accession>A0A923L2G0</accession>
<sequence length="198" mass="22300">MKKGLFLLIFISLVFFSTTVSAEEKDILIQTKDIVPASSWELVGVDVNEQTGVKFEIYEEKVLPNLLIPMAGNGQWDYVTSSVWTTSHATSGATKYKRDKTVHSTGGDFMISVPYHYVYGVLHNTAKAGISIELYEEDPLKSTHVDWRYVNPPPKGSVYHAVWRDLNGYVDGTNKKAEFYAEYAMNYIGDSFSVVYSD</sequence>
<evidence type="ECO:0000313" key="2">
    <source>
        <dbReference type="EMBL" id="MBC5635206.1"/>
    </source>
</evidence>
<keyword evidence="3" id="KW-1185">Reference proteome</keyword>
<reference evidence="2" key="1">
    <citation type="submission" date="2020-08" db="EMBL/GenBank/DDBJ databases">
        <title>Genome public.</title>
        <authorList>
            <person name="Liu C."/>
            <person name="Sun Q."/>
        </authorList>
    </citation>
    <scope>NUCLEOTIDE SEQUENCE</scope>
    <source>
        <strain evidence="2">BX22</strain>
    </source>
</reference>
<gene>
    <name evidence="2" type="ORF">H8S33_00060</name>
</gene>
<dbReference type="AlphaFoldDB" id="A0A923L2G0"/>
<name>A0A923L2G0_9BACI</name>
<dbReference type="EMBL" id="JACOOL010000001">
    <property type="protein sequence ID" value="MBC5635206.1"/>
    <property type="molecule type" value="Genomic_DNA"/>
</dbReference>
<proteinExistence type="predicted"/>
<comment type="caution">
    <text evidence="2">The sequence shown here is derived from an EMBL/GenBank/DDBJ whole genome shotgun (WGS) entry which is preliminary data.</text>
</comment>
<organism evidence="2 3">
    <name type="scientific">Ornithinibacillus hominis</name>
    <dbReference type="NCBI Taxonomy" id="2763055"/>
    <lineage>
        <taxon>Bacteria</taxon>
        <taxon>Bacillati</taxon>
        <taxon>Bacillota</taxon>
        <taxon>Bacilli</taxon>
        <taxon>Bacillales</taxon>
        <taxon>Bacillaceae</taxon>
        <taxon>Ornithinibacillus</taxon>
    </lineage>
</organism>
<evidence type="ECO:0000313" key="3">
    <source>
        <dbReference type="Proteomes" id="UP000637359"/>
    </source>
</evidence>
<feature type="signal peptide" evidence="1">
    <location>
        <begin position="1"/>
        <end position="22"/>
    </location>
</feature>